<dbReference type="GO" id="GO:0005789">
    <property type="term" value="C:endoplasmic reticulum membrane"/>
    <property type="evidence" value="ECO:0007669"/>
    <property type="project" value="UniProtKB-SubCell"/>
</dbReference>
<feature type="binding site" evidence="17">
    <location>
        <position position="185"/>
    </location>
    <ligand>
        <name>FAD</name>
        <dbReference type="ChEBI" id="CHEBI:57692"/>
    </ligand>
</feature>
<keyword evidence="9 17" id="KW-0274">FAD</keyword>
<dbReference type="GeneID" id="19894129"/>
<accession>M7NRN6</accession>
<evidence type="ECO:0000313" key="19">
    <source>
        <dbReference type="EMBL" id="EMR11408.1"/>
    </source>
</evidence>
<feature type="disulfide bond" description="Redox-active" evidence="18">
    <location>
        <begin position="398"/>
        <end position="401"/>
    </location>
</feature>
<reference evidence="20" key="1">
    <citation type="journal article" date="2016" name="Nat. Commun.">
        <title>Genome analysis of three Pneumocystis species reveals adaptation mechanisms to life exclusively in mammalian hosts.</title>
        <authorList>
            <person name="Ma L."/>
            <person name="Chen Z."/>
            <person name="Huang D.W."/>
            <person name="Kutty G."/>
            <person name="Ishihara M."/>
            <person name="Wang H."/>
            <person name="Abouelleil A."/>
            <person name="Bishop L."/>
            <person name="Davey E."/>
            <person name="Deng R."/>
            <person name="Deng X."/>
            <person name="Fan L."/>
            <person name="Fantoni G."/>
            <person name="Fitzgerald M."/>
            <person name="Gogineni E."/>
            <person name="Goldberg J.M."/>
            <person name="Handley G."/>
            <person name="Hu X."/>
            <person name="Huber C."/>
            <person name="Jiao X."/>
            <person name="Jones K."/>
            <person name="Levin J.Z."/>
            <person name="Liu Y."/>
            <person name="Macdonald P."/>
            <person name="Melnikov A."/>
            <person name="Raley C."/>
            <person name="Sassi M."/>
            <person name="Sherman B.T."/>
            <person name="Song X."/>
            <person name="Sykes S."/>
            <person name="Tran B."/>
            <person name="Walsh L."/>
            <person name="Xia Y."/>
            <person name="Yang J."/>
            <person name="Young S."/>
            <person name="Zeng Q."/>
            <person name="Zheng X."/>
            <person name="Stephens R."/>
            <person name="Nusbaum C."/>
            <person name="Birren B.W."/>
            <person name="Azadi P."/>
            <person name="Lempicki R.A."/>
            <person name="Cuomo C.A."/>
            <person name="Kovacs J.A."/>
        </authorList>
    </citation>
    <scope>NUCLEOTIDE SEQUENCE [LARGE SCALE GENOMIC DNA]</scope>
    <source>
        <strain evidence="20">B123</strain>
    </source>
</reference>
<evidence type="ECO:0000256" key="14">
    <source>
        <dbReference type="ARBA" id="ARBA00023180"/>
    </source>
</evidence>
<dbReference type="PANTHER" id="PTHR12613:SF0">
    <property type="entry name" value="ERO1-LIKE PROTEIN"/>
    <property type="match status" value="1"/>
</dbReference>
<keyword evidence="13 18" id="KW-1015">Disulfide bond</keyword>
<comment type="subunit">
    <text evidence="4">May function both as a monomer and a homodimer.</text>
</comment>
<organism evidence="19 20">
    <name type="scientific">Pneumocystis murina (strain B123)</name>
    <name type="common">Mouse pneumocystis pneumonia agent</name>
    <name type="synonym">Pneumocystis carinii f. sp. muris</name>
    <dbReference type="NCBI Taxonomy" id="1069680"/>
    <lineage>
        <taxon>Eukaryota</taxon>
        <taxon>Fungi</taxon>
        <taxon>Dikarya</taxon>
        <taxon>Ascomycota</taxon>
        <taxon>Taphrinomycotina</taxon>
        <taxon>Pneumocystomycetes</taxon>
        <taxon>Pneumocystaceae</taxon>
        <taxon>Pneumocystis</taxon>
    </lineage>
</organism>
<evidence type="ECO:0000256" key="3">
    <source>
        <dbReference type="ARBA" id="ARBA00008277"/>
    </source>
</evidence>
<protein>
    <recommendedName>
        <fullName evidence="21">Endoplasmic oxidoreductin-1</fullName>
    </recommendedName>
</protein>
<feature type="binding site" evidence="17">
    <location>
        <position position="298"/>
    </location>
    <ligand>
        <name>FAD</name>
        <dbReference type="ChEBI" id="CHEBI:57692"/>
    </ligand>
</feature>
<dbReference type="STRING" id="1069680.M7NRN6"/>
<evidence type="ECO:0000256" key="8">
    <source>
        <dbReference type="ARBA" id="ARBA00022824"/>
    </source>
</evidence>
<evidence type="ECO:0000256" key="7">
    <source>
        <dbReference type="ARBA" id="ARBA00022729"/>
    </source>
</evidence>
<evidence type="ECO:0000256" key="1">
    <source>
        <dbReference type="ARBA" id="ARBA00001974"/>
    </source>
</evidence>
<feature type="binding site" evidence="17">
    <location>
        <position position="269"/>
    </location>
    <ligand>
        <name>FAD</name>
        <dbReference type="ChEBI" id="CHEBI:57692"/>
    </ligand>
</feature>
<evidence type="ECO:0000256" key="16">
    <source>
        <dbReference type="PIRSR" id="PIRSR017205-1"/>
    </source>
</evidence>
<dbReference type="PIRSF" id="PIRSF017205">
    <property type="entry name" value="ERO1"/>
    <property type="match status" value="1"/>
</dbReference>
<feature type="binding site" evidence="17">
    <location>
        <position position="266"/>
    </location>
    <ligand>
        <name>FAD</name>
        <dbReference type="ChEBI" id="CHEBI:57692"/>
    </ligand>
</feature>
<evidence type="ECO:0000256" key="6">
    <source>
        <dbReference type="ARBA" id="ARBA00022630"/>
    </source>
</evidence>
<dbReference type="VEuPathDB" id="FungiDB:PNEG_00431"/>
<dbReference type="GO" id="GO:0071949">
    <property type="term" value="F:FAD binding"/>
    <property type="evidence" value="ECO:0007669"/>
    <property type="project" value="InterPro"/>
</dbReference>
<keyword evidence="12" id="KW-0472">Membrane</keyword>
<dbReference type="AlphaFoldDB" id="M7NRN6"/>
<comment type="subcellular location">
    <subcellularLocation>
        <location evidence="2">Endoplasmic reticulum membrane</location>
        <topology evidence="2">Peripheral membrane protein</topology>
        <orientation evidence="2">Lumenal side</orientation>
    </subcellularLocation>
</comment>
<evidence type="ECO:0000256" key="18">
    <source>
        <dbReference type="PIRSR" id="PIRSR017205-3"/>
    </source>
</evidence>
<keyword evidence="14" id="KW-0325">Glycoprotein</keyword>
<comment type="similarity">
    <text evidence="3">Belongs to the EROs family.</text>
</comment>
<dbReference type="OrthoDB" id="269384at2759"/>
<feature type="disulfide bond" description="Redox-active" evidence="18">
    <location>
        <begin position="90"/>
        <end position="95"/>
    </location>
</feature>
<feature type="binding site" evidence="17">
    <location>
        <position position="183"/>
    </location>
    <ligand>
        <name>FAD</name>
        <dbReference type="ChEBI" id="CHEBI:57692"/>
    </ligand>
</feature>
<evidence type="ECO:0008006" key="21">
    <source>
        <dbReference type="Google" id="ProtNLM"/>
    </source>
</evidence>
<evidence type="ECO:0000256" key="13">
    <source>
        <dbReference type="ARBA" id="ARBA00023157"/>
    </source>
</evidence>
<keyword evidence="15" id="KW-0676">Redox-active center</keyword>
<dbReference type="InterPro" id="IPR037192">
    <property type="entry name" value="ERO1-like_sf"/>
</dbReference>
<dbReference type="GO" id="GO:0015035">
    <property type="term" value="F:protein-disulfide reductase activity"/>
    <property type="evidence" value="ECO:0007669"/>
    <property type="project" value="EnsemblFungi"/>
</dbReference>
<keyword evidence="5" id="KW-0813">Transport</keyword>
<keyword evidence="20" id="KW-1185">Reference proteome</keyword>
<dbReference type="Proteomes" id="UP000011958">
    <property type="component" value="Unassembled WGS sequence"/>
</dbReference>
<keyword evidence="11" id="KW-0560">Oxidoreductase</keyword>
<dbReference type="GO" id="GO:0034975">
    <property type="term" value="P:protein folding in endoplasmic reticulum"/>
    <property type="evidence" value="ECO:0007669"/>
    <property type="project" value="InterPro"/>
</dbReference>
<name>M7NRN6_PNEMU</name>
<dbReference type="OMA" id="CYKDRLH"/>
<dbReference type="SUPFAM" id="SSF110019">
    <property type="entry name" value="ERO1-like"/>
    <property type="match status" value="1"/>
</dbReference>
<dbReference type="InterPro" id="IPR007266">
    <property type="entry name" value="Ero1"/>
</dbReference>
<dbReference type="PANTHER" id="PTHR12613">
    <property type="entry name" value="ERO1-RELATED"/>
    <property type="match status" value="1"/>
</dbReference>
<evidence type="ECO:0000256" key="2">
    <source>
        <dbReference type="ARBA" id="ARBA00004367"/>
    </source>
</evidence>
<dbReference type="Pfam" id="PF04137">
    <property type="entry name" value="ERO1"/>
    <property type="match status" value="1"/>
</dbReference>
<dbReference type="EMBL" id="AFWA02000001">
    <property type="protein sequence ID" value="EMR11408.1"/>
    <property type="molecule type" value="Genomic_DNA"/>
</dbReference>
<keyword evidence="10" id="KW-0249">Electron transport</keyword>
<evidence type="ECO:0000256" key="15">
    <source>
        <dbReference type="ARBA" id="ARBA00023284"/>
    </source>
</evidence>
<dbReference type="RefSeq" id="XP_007872309.1">
    <property type="nucleotide sequence ID" value="XM_007874118.1"/>
</dbReference>
<dbReference type="eggNOG" id="KOG2608">
    <property type="taxonomic scope" value="Eukaryota"/>
</dbReference>
<evidence type="ECO:0000256" key="17">
    <source>
        <dbReference type="PIRSR" id="PIRSR017205-2"/>
    </source>
</evidence>
<keyword evidence="7" id="KW-0732">Signal</keyword>
<dbReference type="GO" id="GO:0016972">
    <property type="term" value="F:thiol oxidase activity"/>
    <property type="evidence" value="ECO:0007669"/>
    <property type="project" value="EnsemblFungi"/>
</dbReference>
<feature type="active site" evidence="16">
    <location>
        <position position="401"/>
    </location>
</feature>
<evidence type="ECO:0000256" key="9">
    <source>
        <dbReference type="ARBA" id="ARBA00022827"/>
    </source>
</evidence>
<keyword evidence="6" id="KW-0285">Flavoprotein</keyword>
<keyword evidence="8" id="KW-0256">Endoplasmic reticulum</keyword>
<dbReference type="HOGENOM" id="CLU_023061_1_0_1"/>
<evidence type="ECO:0000313" key="20">
    <source>
        <dbReference type="Proteomes" id="UP000011958"/>
    </source>
</evidence>
<feature type="binding site" evidence="17">
    <location>
        <position position="196"/>
    </location>
    <ligand>
        <name>FAD</name>
        <dbReference type="ChEBI" id="CHEBI:57692"/>
    </ligand>
</feature>
<evidence type="ECO:0000256" key="5">
    <source>
        <dbReference type="ARBA" id="ARBA00022448"/>
    </source>
</evidence>
<gene>
    <name evidence="19" type="ORF">PNEG_00431</name>
</gene>
<evidence type="ECO:0000256" key="12">
    <source>
        <dbReference type="ARBA" id="ARBA00023136"/>
    </source>
</evidence>
<proteinExistence type="inferred from homology"/>
<evidence type="ECO:0000256" key="4">
    <source>
        <dbReference type="ARBA" id="ARBA00011802"/>
    </source>
</evidence>
<evidence type="ECO:0000256" key="10">
    <source>
        <dbReference type="ARBA" id="ARBA00022982"/>
    </source>
</evidence>
<comment type="cofactor">
    <cofactor evidence="1 17">
        <name>FAD</name>
        <dbReference type="ChEBI" id="CHEBI:57692"/>
    </cofactor>
</comment>
<sequence>MSRWWLLISIIVFIFSWSLIDFSSNYYKKEKRWLLDVAIYPVPFSLVERIVSELDPLLKNLTFQTDYFKYYRLNLFAARCPFWGTDNGLCGNKACMVDVLEDSSLPEAWKPSTLGKIRGLTAEQPYRPEKTTKLPFEGALGSETSERCVYEESDYSDRDYCIPEDESVEENIVYVSLVDNPERYTGYSGESAYQVWRAIYRENCFDVPHNFVDPMTKNISLSSSKLEAIMMHKDNWGSKDNDEKRRNAMVQESICLEKRVFYRIISGMHASISTHLCKEYLNKTTGLWEPNFQCFMERVGNYFDRIENIYFNYLLILRALAKLDKYLQNYTFCEGDVESNMMTKYKLNKLISKISFIPKLFDEKLMFDTSHNSFAIHLKDEFRMRFRNVSKLMDCVSCDKCRLWGKIQIAGFGTALKILFEFDDFLDQNKFLLRRTELVALINTFDRISSSIRFIQESSIISFNKNKNFYKLNNCHGFYFFSKIKKIILYKSSFNFKRIIKSFSVEYNNVKDVLIYIINSWFRIFKTIYIYIKGKNK</sequence>
<comment type="caution">
    <text evidence="19">The sequence shown here is derived from an EMBL/GenBank/DDBJ whole genome shotgun (WGS) entry which is preliminary data.</text>
</comment>
<feature type="active site" description="Nucleophile" evidence="16">
    <location>
        <position position="398"/>
    </location>
</feature>
<evidence type="ECO:0000256" key="11">
    <source>
        <dbReference type="ARBA" id="ARBA00023002"/>
    </source>
</evidence>